<feature type="transmembrane region" description="Helical" evidence="9">
    <location>
        <begin position="18"/>
        <end position="37"/>
    </location>
</feature>
<organism evidence="13 14">
    <name type="scientific">Actinoplanes aureus</name>
    <dbReference type="NCBI Taxonomy" id="2792083"/>
    <lineage>
        <taxon>Bacteria</taxon>
        <taxon>Bacillati</taxon>
        <taxon>Actinomycetota</taxon>
        <taxon>Actinomycetes</taxon>
        <taxon>Micromonosporales</taxon>
        <taxon>Micromonosporaceae</taxon>
        <taxon>Actinoplanes</taxon>
    </lineage>
</organism>
<feature type="domain" description="Signal transduction histidine kinase subgroup 3 dimerisation and phosphoacceptor" evidence="11">
    <location>
        <begin position="189"/>
        <end position="253"/>
    </location>
</feature>
<evidence type="ECO:0000259" key="12">
    <source>
        <dbReference type="Pfam" id="PF23539"/>
    </source>
</evidence>
<dbReference type="SUPFAM" id="SSF55874">
    <property type="entry name" value="ATPase domain of HSP90 chaperone/DNA topoisomerase II/histidine kinase"/>
    <property type="match status" value="1"/>
</dbReference>
<comment type="catalytic activity">
    <reaction evidence="1">
        <text>ATP + protein L-histidine = ADP + protein N-phospho-L-histidine.</text>
        <dbReference type="EC" id="2.7.13.3"/>
    </reaction>
</comment>
<name>A0A931FXT9_9ACTN</name>
<evidence type="ECO:0000256" key="4">
    <source>
        <dbReference type="ARBA" id="ARBA00022679"/>
    </source>
</evidence>
<dbReference type="Gene3D" id="1.20.5.1930">
    <property type="match status" value="1"/>
</dbReference>
<dbReference type="PANTHER" id="PTHR24421:SF10">
    <property type="entry name" value="NITRATE_NITRITE SENSOR PROTEIN NARQ"/>
    <property type="match status" value="1"/>
</dbReference>
<dbReference type="Pfam" id="PF07730">
    <property type="entry name" value="HisKA_3"/>
    <property type="match status" value="1"/>
</dbReference>
<keyword evidence="9" id="KW-0472">Membrane</keyword>
<dbReference type="AlphaFoldDB" id="A0A931FXT9"/>
<keyword evidence="4" id="KW-0808">Transferase</keyword>
<evidence type="ECO:0000256" key="7">
    <source>
        <dbReference type="ARBA" id="ARBA00022840"/>
    </source>
</evidence>
<keyword evidence="6 13" id="KW-0418">Kinase</keyword>
<evidence type="ECO:0000256" key="3">
    <source>
        <dbReference type="ARBA" id="ARBA00022553"/>
    </source>
</evidence>
<evidence type="ECO:0000259" key="11">
    <source>
        <dbReference type="Pfam" id="PF07730"/>
    </source>
</evidence>
<sequence>MHGAIKDRIARLPAAHPLLADGAVAVAMATVGCLLGSENTPAPWREFDPLAYALTVAISLPLTVRRRWPTFAAAASAVLWLAYVSAGYWPVVNAYAMLLAFYTVAARRPARESLAWVAVSAAGWIYAGLISEGSSMAGVVVQGVAIPLIVWWFGRAAGQLEDRNRRLAEAAAALRDGQAERRRRAIADERVRIARELHDVIAHHLTVVSVQAGLARFVLRSDPATASTALDSVIDTSSEALAEMRRMLGLLRAGRDDERPFTPAPGIAGLGDLIDRVRAAGPAVSLTVTGTPRELSPGPAVAVYRIVQESLTNVLKHAAAANAEVNLHFGADELTVTITDDGHGPGPGAQGQGIIGMDERARLYGGSLTAGPREPRGYTVTAVLPLDTAARPEGDR</sequence>
<dbReference type="GO" id="GO:0046983">
    <property type="term" value="F:protein dimerization activity"/>
    <property type="evidence" value="ECO:0007669"/>
    <property type="project" value="InterPro"/>
</dbReference>
<feature type="transmembrane region" description="Helical" evidence="9">
    <location>
        <begin position="80"/>
        <end position="102"/>
    </location>
</feature>
<dbReference type="RefSeq" id="WP_196415681.1">
    <property type="nucleotide sequence ID" value="NZ_JADQTO010000009.1"/>
</dbReference>
<dbReference type="GO" id="GO:0016020">
    <property type="term" value="C:membrane"/>
    <property type="evidence" value="ECO:0007669"/>
    <property type="project" value="InterPro"/>
</dbReference>
<evidence type="ECO:0000313" key="13">
    <source>
        <dbReference type="EMBL" id="MBG0563908.1"/>
    </source>
</evidence>
<dbReference type="InterPro" id="IPR055558">
    <property type="entry name" value="DUF7134"/>
</dbReference>
<dbReference type="Gene3D" id="3.30.565.10">
    <property type="entry name" value="Histidine kinase-like ATPase, C-terminal domain"/>
    <property type="match status" value="1"/>
</dbReference>
<keyword evidence="3" id="KW-0597">Phosphoprotein</keyword>
<dbReference type="InterPro" id="IPR011712">
    <property type="entry name" value="Sig_transdc_His_kin_sub3_dim/P"/>
</dbReference>
<proteinExistence type="predicted"/>
<feature type="transmembrane region" description="Helical" evidence="9">
    <location>
        <begin position="136"/>
        <end position="154"/>
    </location>
</feature>
<evidence type="ECO:0000313" key="14">
    <source>
        <dbReference type="Proteomes" id="UP000598146"/>
    </source>
</evidence>
<dbReference type="Pfam" id="PF23539">
    <property type="entry name" value="DUF7134"/>
    <property type="match status" value="1"/>
</dbReference>
<dbReference type="PANTHER" id="PTHR24421">
    <property type="entry name" value="NITRATE/NITRITE SENSOR PROTEIN NARX-RELATED"/>
    <property type="match status" value="1"/>
</dbReference>
<evidence type="ECO:0000256" key="5">
    <source>
        <dbReference type="ARBA" id="ARBA00022741"/>
    </source>
</evidence>
<gene>
    <name evidence="13" type="ORF">I4J89_20905</name>
</gene>
<keyword evidence="7" id="KW-0067">ATP-binding</keyword>
<keyword evidence="14" id="KW-1185">Reference proteome</keyword>
<dbReference type="EC" id="2.7.13.3" evidence="2"/>
<dbReference type="Pfam" id="PF02518">
    <property type="entry name" value="HATPase_c"/>
    <property type="match status" value="1"/>
</dbReference>
<protein>
    <recommendedName>
        <fullName evidence="2">histidine kinase</fullName>
        <ecNumber evidence="2">2.7.13.3</ecNumber>
    </recommendedName>
</protein>
<keyword evidence="5" id="KW-0547">Nucleotide-binding</keyword>
<dbReference type="EMBL" id="JADQTO010000009">
    <property type="protein sequence ID" value="MBG0563908.1"/>
    <property type="molecule type" value="Genomic_DNA"/>
</dbReference>
<dbReference type="GO" id="GO:0005524">
    <property type="term" value="F:ATP binding"/>
    <property type="evidence" value="ECO:0007669"/>
    <property type="project" value="UniProtKB-KW"/>
</dbReference>
<reference evidence="13" key="1">
    <citation type="submission" date="2020-11" db="EMBL/GenBank/DDBJ databases">
        <title>Isolation and identification of active actinomycetes.</title>
        <authorList>
            <person name="Sun X."/>
        </authorList>
    </citation>
    <scope>NUCLEOTIDE SEQUENCE</scope>
    <source>
        <strain evidence="13">NEAU-A11</strain>
    </source>
</reference>
<accession>A0A931FXT9</accession>
<dbReference type="InterPro" id="IPR050482">
    <property type="entry name" value="Sensor_HK_TwoCompSys"/>
</dbReference>
<evidence type="ECO:0000256" key="2">
    <source>
        <dbReference type="ARBA" id="ARBA00012438"/>
    </source>
</evidence>
<keyword evidence="8" id="KW-0902">Two-component regulatory system</keyword>
<evidence type="ECO:0000259" key="10">
    <source>
        <dbReference type="Pfam" id="PF02518"/>
    </source>
</evidence>
<comment type="caution">
    <text evidence="13">The sequence shown here is derived from an EMBL/GenBank/DDBJ whole genome shotgun (WGS) entry which is preliminary data.</text>
</comment>
<evidence type="ECO:0000256" key="8">
    <source>
        <dbReference type="ARBA" id="ARBA00023012"/>
    </source>
</evidence>
<dbReference type="CDD" id="cd16917">
    <property type="entry name" value="HATPase_UhpB-NarQ-NarX-like"/>
    <property type="match status" value="1"/>
</dbReference>
<evidence type="ECO:0000256" key="9">
    <source>
        <dbReference type="SAM" id="Phobius"/>
    </source>
</evidence>
<keyword evidence="9" id="KW-1133">Transmembrane helix</keyword>
<dbReference type="InterPro" id="IPR036890">
    <property type="entry name" value="HATPase_C_sf"/>
</dbReference>
<evidence type="ECO:0000256" key="6">
    <source>
        <dbReference type="ARBA" id="ARBA00022777"/>
    </source>
</evidence>
<dbReference type="InterPro" id="IPR003594">
    <property type="entry name" value="HATPase_dom"/>
</dbReference>
<dbReference type="Proteomes" id="UP000598146">
    <property type="component" value="Unassembled WGS sequence"/>
</dbReference>
<feature type="domain" description="Histidine kinase/HSP90-like ATPase" evidence="10">
    <location>
        <begin position="301"/>
        <end position="387"/>
    </location>
</feature>
<keyword evidence="9" id="KW-0812">Transmembrane</keyword>
<evidence type="ECO:0000256" key="1">
    <source>
        <dbReference type="ARBA" id="ARBA00000085"/>
    </source>
</evidence>
<dbReference type="GO" id="GO:0000155">
    <property type="term" value="F:phosphorelay sensor kinase activity"/>
    <property type="evidence" value="ECO:0007669"/>
    <property type="project" value="InterPro"/>
</dbReference>
<dbReference type="PROSITE" id="PS51257">
    <property type="entry name" value="PROKAR_LIPOPROTEIN"/>
    <property type="match status" value="1"/>
</dbReference>
<feature type="domain" description="DUF7134" evidence="12">
    <location>
        <begin position="14"/>
        <end position="155"/>
    </location>
</feature>
<feature type="transmembrane region" description="Helical" evidence="9">
    <location>
        <begin position="114"/>
        <end position="130"/>
    </location>
</feature>